<dbReference type="PANTHER" id="PTHR33050">
    <property type="entry name" value="REVERSE TRANSCRIPTASE DOMAIN-CONTAINING PROTEIN"/>
    <property type="match status" value="1"/>
</dbReference>
<organism evidence="1 5">
    <name type="scientific">Pristionchus fissidentatus</name>
    <dbReference type="NCBI Taxonomy" id="1538716"/>
    <lineage>
        <taxon>Eukaryota</taxon>
        <taxon>Metazoa</taxon>
        <taxon>Ecdysozoa</taxon>
        <taxon>Nematoda</taxon>
        <taxon>Chromadorea</taxon>
        <taxon>Rhabditida</taxon>
        <taxon>Rhabditina</taxon>
        <taxon>Diplogasteromorpha</taxon>
        <taxon>Diplogasteroidea</taxon>
        <taxon>Neodiplogasteridae</taxon>
        <taxon>Pristionchus</taxon>
    </lineage>
</organism>
<dbReference type="SUPFAM" id="SSF56672">
    <property type="entry name" value="DNA/RNA polymerases"/>
    <property type="match status" value="1"/>
</dbReference>
<dbReference type="EMBL" id="BTSY01000355">
    <property type="protein sequence ID" value="GMT37933.1"/>
    <property type="molecule type" value="Genomic_DNA"/>
</dbReference>
<evidence type="ECO:0000313" key="1">
    <source>
        <dbReference type="EMBL" id="GMT11585.1"/>
    </source>
</evidence>
<sequence>VRSEVARLLASGAIERCPFPRVVSPLSVAQGKKLRLIHDLSALNVYLNKTKFRVEDLSSSAGVHTADEKCHWAPSQQGTWLGYEIDLREGTVRVSEDRISKALERLVLLREEDSPSVRDRNRAVGSLMSASLVLGDSATLLSRSLLQCIAESQQQHLHPNTRLPLSQHEKGDSATLLSRSLLQCIAESQQQHLHPNTRLPLSQHEKGEIEQWLRELRDRATRKFVESPWQIDKRVETDASAIGLGVV</sequence>
<dbReference type="InterPro" id="IPR052055">
    <property type="entry name" value="Hepadnavirus_pol/RT"/>
</dbReference>
<dbReference type="PANTHER" id="PTHR33050:SF7">
    <property type="entry name" value="RIBONUCLEASE H"/>
    <property type="match status" value="1"/>
</dbReference>
<evidence type="ECO:0000313" key="3">
    <source>
        <dbReference type="EMBL" id="GMT37932.1"/>
    </source>
</evidence>
<name>A0AAV5UWE0_9BILA</name>
<comment type="caution">
    <text evidence="1">The sequence shown here is derived from an EMBL/GenBank/DDBJ whole genome shotgun (WGS) entry which is preliminary data.</text>
</comment>
<feature type="non-terminal residue" evidence="1">
    <location>
        <position position="1"/>
    </location>
</feature>
<evidence type="ECO:0000313" key="4">
    <source>
        <dbReference type="EMBL" id="GMT37933.1"/>
    </source>
</evidence>
<dbReference type="InterPro" id="IPR043502">
    <property type="entry name" value="DNA/RNA_pol_sf"/>
</dbReference>
<feature type="non-terminal residue" evidence="1">
    <location>
        <position position="247"/>
    </location>
</feature>
<proteinExistence type="predicted"/>
<reference evidence="1" key="1">
    <citation type="submission" date="2023-10" db="EMBL/GenBank/DDBJ databases">
        <title>Genome assembly of Pristionchus species.</title>
        <authorList>
            <person name="Yoshida K."/>
            <person name="Sommer R.J."/>
        </authorList>
    </citation>
    <scope>NUCLEOTIDE SEQUENCE</scope>
    <source>
        <strain evidence="1">RS5133</strain>
    </source>
</reference>
<dbReference type="AlphaFoldDB" id="A0AAV5UWE0"/>
<dbReference type="Proteomes" id="UP001432322">
    <property type="component" value="Unassembled WGS sequence"/>
</dbReference>
<dbReference type="EMBL" id="BTSY01000001">
    <property type="protein sequence ID" value="GMT11585.1"/>
    <property type="molecule type" value="Genomic_DNA"/>
</dbReference>
<evidence type="ECO:0000313" key="2">
    <source>
        <dbReference type="EMBL" id="GMT37881.1"/>
    </source>
</evidence>
<keyword evidence="5" id="KW-1185">Reference proteome</keyword>
<protein>
    <recommendedName>
        <fullName evidence="6">Reverse transcriptase/retrotransposon-derived protein RNase H-like domain-containing protein</fullName>
    </recommendedName>
</protein>
<accession>A0AAV5UWE0</accession>
<evidence type="ECO:0000313" key="5">
    <source>
        <dbReference type="Proteomes" id="UP001432322"/>
    </source>
</evidence>
<gene>
    <name evidence="1" type="ORF">PFISCL1PPCAC_2882</name>
    <name evidence="2" type="ORF">PFISCL1PPCAC_29178</name>
    <name evidence="3" type="ORF">PFISCL1PPCAC_29229</name>
    <name evidence="4" type="ORF">PFISCL1PPCAC_29230</name>
</gene>
<evidence type="ECO:0008006" key="6">
    <source>
        <dbReference type="Google" id="ProtNLM"/>
    </source>
</evidence>
<dbReference type="EMBL" id="BTSY01000353">
    <property type="protein sequence ID" value="GMT37932.1"/>
    <property type="molecule type" value="Genomic_DNA"/>
</dbReference>
<dbReference type="EMBL" id="BTSY01000317">
    <property type="protein sequence ID" value="GMT37881.1"/>
    <property type="molecule type" value="Genomic_DNA"/>
</dbReference>